<dbReference type="GO" id="GO:0006878">
    <property type="term" value="P:intracellular copper ion homeostasis"/>
    <property type="evidence" value="ECO:0007669"/>
    <property type="project" value="InterPro"/>
</dbReference>
<dbReference type="InterPro" id="IPR007939">
    <property type="entry name" value="Cu-R_B_prcur"/>
</dbReference>
<dbReference type="EMBL" id="CP013002">
    <property type="protein sequence ID" value="ALL15210.1"/>
    <property type="molecule type" value="Genomic_DNA"/>
</dbReference>
<dbReference type="GO" id="GO:0009279">
    <property type="term" value="C:cell outer membrane"/>
    <property type="evidence" value="ECO:0007669"/>
    <property type="project" value="InterPro"/>
</dbReference>
<organism evidence="1 2">
    <name type="scientific">Caulobacter henricii</name>
    <dbReference type="NCBI Taxonomy" id="69395"/>
    <lineage>
        <taxon>Bacteria</taxon>
        <taxon>Pseudomonadati</taxon>
        <taxon>Pseudomonadota</taxon>
        <taxon>Alphaproteobacteria</taxon>
        <taxon>Caulobacterales</taxon>
        <taxon>Caulobacteraceae</taxon>
        <taxon>Caulobacter</taxon>
    </lineage>
</organism>
<dbReference type="GO" id="GO:0005507">
    <property type="term" value="F:copper ion binding"/>
    <property type="evidence" value="ECO:0007669"/>
    <property type="project" value="InterPro"/>
</dbReference>
<sequence length="254" mass="28142">MSKMADPHAGHDMSAMAPPAVAATVPAVPSDHAAERFFDPALMASARAVLRQEHGGGRYWKVLADQAERRARDGYDASAFEGEGWLGDDFGKWVIKARGEHVDGHGWEHAELQALYARPIGPYFDLEAGLRQDLEHEGRTYAALGVEGLAPYWIETRATAFLSDRGDLSARIEAAHELRLTTRLILQSKLETHLAEGEGEAELGLRLRYEIRREFAPYVGILRQRSFGEAADLARLAGERTGETSLVFGVRTWF</sequence>
<dbReference type="AlphaFoldDB" id="A0A0N7JI50"/>
<dbReference type="Proteomes" id="UP000056905">
    <property type="component" value="Chromosome"/>
</dbReference>
<evidence type="ECO:0000313" key="2">
    <source>
        <dbReference type="Proteomes" id="UP000056905"/>
    </source>
</evidence>
<dbReference type="Pfam" id="PF05275">
    <property type="entry name" value="CopB"/>
    <property type="match status" value="1"/>
</dbReference>
<accession>A0A0N7JI50</accession>
<dbReference type="STRING" id="69395.AQ619_05200"/>
<name>A0A0N7JI50_9CAUL</name>
<evidence type="ECO:0000313" key="1">
    <source>
        <dbReference type="EMBL" id="ALL15210.1"/>
    </source>
</evidence>
<protein>
    <recommendedName>
        <fullName evidence="3">Copper resistance protein CopB</fullName>
    </recommendedName>
</protein>
<keyword evidence="2" id="KW-1185">Reference proteome</keyword>
<gene>
    <name evidence="1" type="ORF">AQ619_05200</name>
</gene>
<dbReference type="KEGG" id="chq:AQ619_05200"/>
<proteinExistence type="predicted"/>
<evidence type="ECO:0008006" key="3">
    <source>
        <dbReference type="Google" id="ProtNLM"/>
    </source>
</evidence>
<reference evidence="1 2" key="1">
    <citation type="submission" date="2015-10" db="EMBL/GenBank/DDBJ databases">
        <title>Conservation of the essential genome among Caulobacter and Brevundimonas species.</title>
        <authorList>
            <person name="Scott D."/>
            <person name="Ely B."/>
        </authorList>
    </citation>
    <scope>NUCLEOTIDE SEQUENCE [LARGE SCALE GENOMIC DNA]</scope>
    <source>
        <strain evidence="1 2">CB4</strain>
    </source>
</reference>